<dbReference type="AlphaFoldDB" id="A0A066YZ45"/>
<proteinExistence type="predicted"/>
<dbReference type="Proteomes" id="UP000027178">
    <property type="component" value="Unassembled WGS sequence"/>
</dbReference>
<keyword evidence="3" id="KW-1185">Reference proteome</keyword>
<accession>A0A066YZ45</accession>
<organism evidence="2 3">
    <name type="scientific">Kitasatospora cheerisanensis KCTC 2395</name>
    <dbReference type="NCBI Taxonomy" id="1348663"/>
    <lineage>
        <taxon>Bacteria</taxon>
        <taxon>Bacillati</taxon>
        <taxon>Actinomycetota</taxon>
        <taxon>Actinomycetes</taxon>
        <taxon>Kitasatosporales</taxon>
        <taxon>Streptomycetaceae</taxon>
        <taxon>Kitasatospora</taxon>
    </lineage>
</organism>
<sequence>MCATGGAAVPFRTHGHAEPPDRGIPPAGRFAETSSVLTGRQ</sequence>
<feature type="compositionally biased region" description="Polar residues" evidence="1">
    <location>
        <begin position="32"/>
        <end position="41"/>
    </location>
</feature>
<comment type="caution">
    <text evidence="2">The sequence shown here is derived from an EMBL/GenBank/DDBJ whole genome shotgun (WGS) entry which is preliminary data.</text>
</comment>
<reference evidence="2 3" key="1">
    <citation type="submission" date="2014-05" db="EMBL/GenBank/DDBJ databases">
        <title>Draft Genome Sequence of Kitasatospora cheerisanensis KCTC 2395.</title>
        <authorList>
            <person name="Nam D.H."/>
        </authorList>
    </citation>
    <scope>NUCLEOTIDE SEQUENCE [LARGE SCALE GENOMIC DNA]</scope>
    <source>
        <strain evidence="2 3">KCTC 2395</strain>
    </source>
</reference>
<gene>
    <name evidence="2" type="ORF">KCH_48480</name>
</gene>
<evidence type="ECO:0000313" key="2">
    <source>
        <dbReference type="EMBL" id="KDN83366.1"/>
    </source>
</evidence>
<feature type="region of interest" description="Disordered" evidence="1">
    <location>
        <begin position="1"/>
        <end position="41"/>
    </location>
</feature>
<dbReference type="PATRIC" id="fig|1348663.4.peg.4684"/>
<evidence type="ECO:0000313" key="3">
    <source>
        <dbReference type="Proteomes" id="UP000027178"/>
    </source>
</evidence>
<dbReference type="HOGENOM" id="CLU_3271427_0_0_11"/>
<name>A0A066YZ45_9ACTN</name>
<evidence type="ECO:0000256" key="1">
    <source>
        <dbReference type="SAM" id="MobiDB-lite"/>
    </source>
</evidence>
<protein>
    <submittedName>
        <fullName evidence="2">Uncharacterized protein</fullName>
    </submittedName>
</protein>
<dbReference type="EMBL" id="JNBY01000095">
    <property type="protein sequence ID" value="KDN83366.1"/>
    <property type="molecule type" value="Genomic_DNA"/>
</dbReference>